<name>Q948A0_ORYSJ</name>
<sequence length="596" mass="67277">MKMIIVTTAQEEGTEADPYGIVWVAADPAEAGNQFKEDEELSLKKTEADRGHVKKETVGASTGTSLARSSREKQELEDNQWQETQASPVRGEQQVDAFIADLSTPLQQPLLPAPGEKQRRLCRNKVTISVQHQSARLATKARQNSKFESFAQEILANKFGVLDDNKRLDARIKSLYLQQYKKPLSPAAVKTIAALETKLDDVSDSVMLRTLGGRFVRSYAYLPADGSRGGILLACDDNYFSISDITLRQYSLSATITMKEEILAWSITVVYGPQLEEQKLPDFMEVTAQSWNRPIGATNPLAKFHLKLCRLGRDLKRWSRTHVGDIKLRLAIANEVIFQLEVAQESRILSDEEYQLRKDLKLKLNRKKKASLLIKVDISRAFDSVNWAYLLETFQHFGFGHKWINWVANLLGSCSSRILLNGIPGDHIFHARGLRQGDPLSPMLFILVMEPLHQIIKAAEDANIISNLCQRQGRFRCSLYADDVALFALPTEDELIALKRILLFFAQISCLHTNMSKTEIYPISCSDIDLDNILTFFPGNKKNFPCKYLGLPLHTRKLKKIDLQPLVDKIGSRIKDQGSLYGFAVVDFERGLSDMF</sequence>
<dbReference type="EMBL" id="AC090483">
    <property type="protein sequence ID" value="AAK98717.1"/>
    <property type="molecule type" value="Genomic_DNA"/>
</dbReference>
<dbReference type="SUPFAM" id="SSF56672">
    <property type="entry name" value="DNA/RNA polymerases"/>
    <property type="match status" value="1"/>
</dbReference>
<evidence type="ECO:0000259" key="2">
    <source>
        <dbReference type="PROSITE" id="PS50878"/>
    </source>
</evidence>
<feature type="region of interest" description="Disordered" evidence="1">
    <location>
        <begin position="34"/>
        <end position="90"/>
    </location>
</feature>
<feature type="compositionally biased region" description="Basic and acidic residues" evidence="1">
    <location>
        <begin position="41"/>
        <end position="57"/>
    </location>
</feature>
<reference evidence="4" key="2">
    <citation type="journal article" date="2008" name="Nucleic Acids Res.">
        <title>The rice annotation project database (RAP-DB): 2008 update.</title>
        <authorList>
            <consortium name="The rice annotation project (RAP)"/>
        </authorList>
    </citation>
    <scope>GENOME REANNOTATION</scope>
    <source>
        <strain evidence="4">cv. Nipponbare</strain>
    </source>
</reference>
<reference evidence="4" key="1">
    <citation type="journal article" date="2005" name="Nature">
        <title>The map-based sequence of the rice genome.</title>
        <authorList>
            <consortium name="International rice genome sequencing project (IRGSP)"/>
            <person name="Matsumoto T."/>
            <person name="Wu J."/>
            <person name="Kanamori H."/>
            <person name="Katayose Y."/>
            <person name="Fujisawa M."/>
            <person name="Namiki N."/>
            <person name="Mizuno H."/>
            <person name="Yamamoto K."/>
            <person name="Antonio B.A."/>
            <person name="Baba T."/>
            <person name="Sakata K."/>
            <person name="Nagamura Y."/>
            <person name="Aoki H."/>
            <person name="Arikawa K."/>
            <person name="Arita K."/>
            <person name="Bito T."/>
            <person name="Chiden Y."/>
            <person name="Fujitsuka N."/>
            <person name="Fukunaka R."/>
            <person name="Hamada M."/>
            <person name="Harada C."/>
            <person name="Hayashi A."/>
            <person name="Hijishita S."/>
            <person name="Honda M."/>
            <person name="Hosokawa S."/>
            <person name="Ichikawa Y."/>
            <person name="Idonuma A."/>
            <person name="Iijima M."/>
            <person name="Ikeda M."/>
            <person name="Ikeno M."/>
            <person name="Ito K."/>
            <person name="Ito S."/>
            <person name="Ito T."/>
            <person name="Ito Y."/>
            <person name="Ito Y."/>
            <person name="Iwabuchi A."/>
            <person name="Kamiya K."/>
            <person name="Karasawa W."/>
            <person name="Kurita K."/>
            <person name="Katagiri S."/>
            <person name="Kikuta A."/>
            <person name="Kobayashi H."/>
            <person name="Kobayashi N."/>
            <person name="Machita K."/>
            <person name="Maehara T."/>
            <person name="Masukawa M."/>
            <person name="Mizubayashi T."/>
            <person name="Mukai Y."/>
            <person name="Nagasaki H."/>
            <person name="Nagata Y."/>
            <person name="Naito S."/>
            <person name="Nakashima M."/>
            <person name="Nakama Y."/>
            <person name="Nakamichi Y."/>
            <person name="Nakamura M."/>
            <person name="Meguro A."/>
            <person name="Negishi M."/>
            <person name="Ohta I."/>
            <person name="Ohta T."/>
            <person name="Okamoto M."/>
            <person name="Ono N."/>
            <person name="Saji S."/>
            <person name="Sakaguchi M."/>
            <person name="Sakai K."/>
            <person name="Shibata M."/>
            <person name="Shimokawa T."/>
            <person name="Song J."/>
            <person name="Takazaki Y."/>
            <person name="Terasawa K."/>
            <person name="Tsugane M."/>
            <person name="Tsuji K."/>
            <person name="Ueda S."/>
            <person name="Waki K."/>
            <person name="Yamagata H."/>
            <person name="Yamamoto M."/>
            <person name="Yamamoto S."/>
            <person name="Yamane H."/>
            <person name="Yoshiki S."/>
            <person name="Yoshihara R."/>
            <person name="Yukawa K."/>
            <person name="Zhong H."/>
            <person name="Yano M."/>
            <person name="Yuan Q."/>
            <person name="Ouyang S."/>
            <person name="Liu J."/>
            <person name="Jones K.M."/>
            <person name="Gansberger K."/>
            <person name="Moffat K."/>
            <person name="Hill J."/>
            <person name="Bera J."/>
            <person name="Fadrosh D."/>
            <person name="Jin S."/>
            <person name="Johri S."/>
            <person name="Kim M."/>
            <person name="Overton L."/>
            <person name="Reardon M."/>
            <person name="Tsitrin T."/>
            <person name="Vuong H."/>
            <person name="Weaver B."/>
            <person name="Ciecko A."/>
            <person name="Tallon L."/>
            <person name="Jackson J."/>
            <person name="Pai G."/>
            <person name="Aken S.V."/>
            <person name="Utterback T."/>
            <person name="Reidmuller S."/>
            <person name="Feldblyum T."/>
            <person name="Hsiao J."/>
            <person name="Zismann V."/>
            <person name="Iobst S."/>
            <person name="de Vazeille A.R."/>
            <person name="Buell C.R."/>
            <person name="Ying K."/>
            <person name="Li Y."/>
            <person name="Lu T."/>
            <person name="Huang Y."/>
            <person name="Zhao Q."/>
            <person name="Feng Q."/>
            <person name="Zhang L."/>
            <person name="Zhu J."/>
            <person name="Weng Q."/>
            <person name="Mu J."/>
            <person name="Lu Y."/>
            <person name="Fan D."/>
            <person name="Liu Y."/>
            <person name="Guan J."/>
            <person name="Zhang Y."/>
            <person name="Yu S."/>
            <person name="Liu X."/>
            <person name="Zhang Y."/>
            <person name="Hong G."/>
            <person name="Han B."/>
            <person name="Choisne N."/>
            <person name="Demange N."/>
            <person name="Orjeda G."/>
            <person name="Samain S."/>
            <person name="Cattolico L."/>
            <person name="Pelletier E."/>
            <person name="Couloux A."/>
            <person name="Segurens B."/>
            <person name="Wincker P."/>
            <person name="D'Hont A."/>
            <person name="Scarpelli C."/>
            <person name="Weissenbach J."/>
            <person name="Salanoubat M."/>
            <person name="Quetier F."/>
            <person name="Yu Y."/>
            <person name="Kim H.R."/>
            <person name="Rambo T."/>
            <person name="Currie J."/>
            <person name="Collura K."/>
            <person name="Luo M."/>
            <person name="Yang T."/>
            <person name="Ammiraju J.S.S."/>
            <person name="Engler F."/>
            <person name="Soderlund C."/>
            <person name="Wing R.A."/>
            <person name="Palmer L.E."/>
            <person name="de la Bastide M."/>
            <person name="Spiegel L."/>
            <person name="Nascimento L."/>
            <person name="Zutavern T."/>
            <person name="O'Shaughnessy A."/>
            <person name="Dike S."/>
            <person name="Dedhia N."/>
            <person name="Preston R."/>
            <person name="Balija V."/>
            <person name="McCombie W.R."/>
            <person name="Chow T."/>
            <person name="Chen H."/>
            <person name="Chung M."/>
            <person name="Chen C."/>
            <person name="Shaw J."/>
            <person name="Wu H."/>
            <person name="Hsiao K."/>
            <person name="Chao Y."/>
            <person name="Chu M."/>
            <person name="Cheng C."/>
            <person name="Hour A."/>
            <person name="Lee P."/>
            <person name="Lin S."/>
            <person name="Lin Y."/>
            <person name="Liou J."/>
            <person name="Liu S."/>
            <person name="Hsing Y."/>
            <person name="Raghuvanshi S."/>
            <person name="Mohanty A."/>
            <person name="Bharti A.K."/>
            <person name="Gaur A."/>
            <person name="Gupta V."/>
            <person name="Kumar D."/>
            <person name="Ravi V."/>
            <person name="Vij S."/>
            <person name="Kapur A."/>
            <person name="Khurana P."/>
            <person name="Khurana P."/>
            <person name="Khurana J.P."/>
            <person name="Tyagi A.K."/>
            <person name="Gaikwad K."/>
            <person name="Singh A."/>
            <person name="Dalal V."/>
            <person name="Srivastava S."/>
            <person name="Dixit A."/>
            <person name="Pal A.K."/>
            <person name="Ghazi I.A."/>
            <person name="Yadav M."/>
            <person name="Pandit A."/>
            <person name="Bhargava A."/>
            <person name="Sureshbabu K."/>
            <person name="Batra K."/>
            <person name="Sharma T.R."/>
            <person name="Mohapatra T."/>
            <person name="Singh N.K."/>
            <person name="Messing J."/>
            <person name="Nelson A.B."/>
            <person name="Fuks G."/>
            <person name="Kavchok S."/>
            <person name="Keizer G."/>
            <person name="Linton E."/>
            <person name="Llaca V."/>
            <person name="Song R."/>
            <person name="Tanyolac B."/>
            <person name="Young S."/>
            <person name="Ho-Il K."/>
            <person name="Hahn J.H."/>
            <person name="Sangsakoo G."/>
            <person name="Vanavichit A."/>
            <person name="de Mattos Luiz.A.T."/>
            <person name="Zimmer P.D."/>
            <person name="Malone G."/>
            <person name="Dellagostin O."/>
            <person name="de Oliveira A.C."/>
            <person name="Bevan M."/>
            <person name="Bancroft I."/>
            <person name="Minx P."/>
            <person name="Cordum H."/>
            <person name="Wilson R."/>
            <person name="Cheng Z."/>
            <person name="Jin W."/>
            <person name="Jiang J."/>
            <person name="Leong S.A."/>
            <person name="Iwama H."/>
            <person name="Gojobori T."/>
            <person name="Itoh T."/>
            <person name="Niimura Y."/>
            <person name="Fujii Y."/>
            <person name="Habara T."/>
            <person name="Sakai H."/>
            <person name="Sato Y."/>
            <person name="Wilson G."/>
            <person name="Kumar K."/>
            <person name="McCouch S."/>
            <person name="Juretic N."/>
            <person name="Hoen D."/>
            <person name="Wright S."/>
            <person name="Bruskiewich R."/>
            <person name="Bureau T."/>
            <person name="Miyao A."/>
            <person name="Hirochika H."/>
            <person name="Nishikawa T."/>
            <person name="Kadowaki K."/>
            <person name="Sugiura M."/>
            <person name="Burr B."/>
            <person name="Sasaki T."/>
        </authorList>
    </citation>
    <scope>NUCLEOTIDE SEQUENCE [LARGE SCALE GENOMIC DNA]</scope>
    <source>
        <strain evidence="4">cv. Nipponbare</strain>
    </source>
</reference>
<feature type="domain" description="Reverse transcriptase" evidence="2">
    <location>
        <begin position="312"/>
        <end position="553"/>
    </location>
</feature>
<feature type="compositionally biased region" description="Polar residues" evidence="1">
    <location>
        <begin position="59"/>
        <end position="68"/>
    </location>
</feature>
<gene>
    <name evidence="3" type="primary">OSJNBa0050M22.7</name>
</gene>
<dbReference type="Pfam" id="PF00078">
    <property type="entry name" value="RVT_1"/>
    <property type="match status" value="1"/>
</dbReference>
<evidence type="ECO:0000313" key="4">
    <source>
        <dbReference type="Proteomes" id="UP000000763"/>
    </source>
</evidence>
<protein>
    <submittedName>
        <fullName evidence="3">Retroelement</fullName>
    </submittedName>
</protein>
<dbReference type="PANTHER" id="PTHR33116">
    <property type="entry name" value="REVERSE TRANSCRIPTASE ZINC-BINDING DOMAIN-CONTAINING PROTEIN-RELATED-RELATED"/>
    <property type="match status" value="1"/>
</dbReference>
<dbReference type="PROSITE" id="PS50878">
    <property type="entry name" value="RT_POL"/>
    <property type="match status" value="1"/>
</dbReference>
<evidence type="ECO:0000256" key="1">
    <source>
        <dbReference type="SAM" id="MobiDB-lite"/>
    </source>
</evidence>
<proteinExistence type="predicted"/>
<dbReference type="PANTHER" id="PTHR33116:SF78">
    <property type="entry name" value="OS12G0587133 PROTEIN"/>
    <property type="match status" value="1"/>
</dbReference>
<accession>Q948A0</accession>
<dbReference type="AlphaFoldDB" id="Q948A0"/>
<dbReference type="CDD" id="cd01650">
    <property type="entry name" value="RT_nLTR_like"/>
    <property type="match status" value="1"/>
</dbReference>
<evidence type="ECO:0000313" key="3">
    <source>
        <dbReference type="EMBL" id="AAK98717.1"/>
    </source>
</evidence>
<organism evidence="3 4">
    <name type="scientific">Oryza sativa subsp. japonica</name>
    <name type="common">Rice</name>
    <dbReference type="NCBI Taxonomy" id="39947"/>
    <lineage>
        <taxon>Eukaryota</taxon>
        <taxon>Viridiplantae</taxon>
        <taxon>Streptophyta</taxon>
        <taxon>Embryophyta</taxon>
        <taxon>Tracheophyta</taxon>
        <taxon>Spermatophyta</taxon>
        <taxon>Magnoliopsida</taxon>
        <taxon>Liliopsida</taxon>
        <taxon>Poales</taxon>
        <taxon>Poaceae</taxon>
        <taxon>BOP clade</taxon>
        <taxon>Oryzoideae</taxon>
        <taxon>Oryzeae</taxon>
        <taxon>Oryzinae</taxon>
        <taxon>Oryza</taxon>
        <taxon>Oryza sativa</taxon>
    </lineage>
</organism>
<dbReference type="Proteomes" id="UP000000763">
    <property type="component" value="Chromosome 10"/>
</dbReference>
<dbReference type="InterPro" id="IPR000477">
    <property type="entry name" value="RT_dom"/>
</dbReference>
<dbReference type="InterPro" id="IPR043502">
    <property type="entry name" value="DNA/RNA_pol_sf"/>
</dbReference>